<accession>S4TDQ6</accession>
<protein>
    <submittedName>
        <fullName evidence="1">Uncharacterized protein</fullName>
    </submittedName>
</protein>
<evidence type="ECO:0000313" key="1">
    <source>
        <dbReference type="EMBL" id="AGA18360.1"/>
    </source>
</evidence>
<organism evidence="1">
    <name type="scientific">uncultured marine virus</name>
    <dbReference type="NCBI Taxonomy" id="186617"/>
    <lineage>
        <taxon>Viruses</taxon>
        <taxon>environmental samples</taxon>
    </lineage>
</organism>
<dbReference type="EMBL" id="JX904354">
    <property type="protein sequence ID" value="AGA18360.1"/>
    <property type="molecule type" value="Genomic_DNA"/>
</dbReference>
<name>S4TDQ6_9VIRU</name>
<proteinExistence type="predicted"/>
<sequence length="296" mass="32220">MARMKKSRKKDPSYRTEGKSRYPVERSFQVVVSNASEILVDVGKCLSAINHRLYRQGKLYTVKLEMASYMPPGYAVTIKRLPNTWWMQKAWHLAKEARDDQLLQSGRPRGRWDDFRVGWDSGYKTGTNPSLGDLSGTWTTDEAQVSKAHDATDSADHEFVVFGSARDAGNNLYGIIEQYDQTMNTPDQQPSGAANTNAYANLEADAGMVEAAGDLLALQGDNAPYDMDSFNGASDVGAIGLGVLGTFSSGTGDGKNIIHTDLPLGLFKIENGTDTGMVINVTVASGNYKGVKAIDF</sequence>
<reference evidence="1" key="1">
    <citation type="journal article" date="2013" name="ISME J.">
        <title>Previously unknown and highly divergent ssDNA viruses populate the oceans.</title>
        <authorList>
            <person name="Labonte J.M."/>
            <person name="Suttle C.A."/>
        </authorList>
    </citation>
    <scope>NUCLEOTIDE SEQUENCE</scope>
</reference>